<dbReference type="OrthoDB" id="3779166at2759"/>
<dbReference type="Pfam" id="PF12013">
    <property type="entry name" value="OrsD"/>
    <property type="match status" value="1"/>
</dbReference>
<dbReference type="AlphaFoldDB" id="B2W1W8"/>
<dbReference type="InParanoid" id="B2W1W8"/>
<evidence type="ECO:0000313" key="2">
    <source>
        <dbReference type="EMBL" id="EDU46254.1"/>
    </source>
</evidence>
<dbReference type="InterPro" id="IPR022698">
    <property type="entry name" value="OrsD"/>
</dbReference>
<dbReference type="eggNOG" id="KOG0351">
    <property type="taxonomic scope" value="Eukaryota"/>
</dbReference>
<sequence>MSKPSIECQYFEHVPEHSVAACRECRYAVWPDQIEGHLQKQHKVSYKEAEAVGQQVRSWAGLVQYPTRSKEAIRKHWRKDHQGWSAGKKRGRPSRTRQKSVQAHMDKGYRLVHCQRLFSSRHGSQYFEVQAPSQDGEGPEIVPVDGAAAWARVGEQMAKAWADIEKRAQTTIQEGERDEVNPWLERTQWLPYLVGMERPDLLACIEEPVAEPDARQEQQAEPVEAAIWAAMDGLARFSQASIIDRIGVFIRLEAIRTEMHQTRFQPLQPYMDKNAITAPRNLKKLDEWMADWIHITSQCQSINLPETTSYRPQEDFLIACQAHYPNYAATCLDQIYEHEINGTNLLSLPAYVEKMTKYIRRAAQTTATESSVLSTSAAKLGIANLPCVCGLSHALPDCWILNPLHPGRPKDWTPAPIGVRKVEQAQKDPKISKQIKDALNEWASRQQYRDKIQVDDGQPPSGGTSFVVHLLDTGQLSPTH</sequence>
<proteinExistence type="predicted"/>
<feature type="compositionally biased region" description="Basic residues" evidence="1">
    <location>
        <begin position="87"/>
        <end position="98"/>
    </location>
</feature>
<dbReference type="Proteomes" id="UP000001471">
    <property type="component" value="Unassembled WGS sequence"/>
</dbReference>
<gene>
    <name evidence="2" type="ORF">PTRG_03416</name>
</gene>
<dbReference type="EMBL" id="DS231617">
    <property type="protein sequence ID" value="EDU46254.1"/>
    <property type="molecule type" value="Genomic_DNA"/>
</dbReference>
<accession>B2W1W8</accession>
<evidence type="ECO:0000256" key="1">
    <source>
        <dbReference type="SAM" id="MobiDB-lite"/>
    </source>
</evidence>
<organism evidence="2 3">
    <name type="scientific">Pyrenophora tritici-repentis (strain Pt-1C-BFP)</name>
    <name type="common">Wheat tan spot fungus</name>
    <name type="synonym">Drechslera tritici-repentis</name>
    <dbReference type="NCBI Taxonomy" id="426418"/>
    <lineage>
        <taxon>Eukaryota</taxon>
        <taxon>Fungi</taxon>
        <taxon>Dikarya</taxon>
        <taxon>Ascomycota</taxon>
        <taxon>Pezizomycotina</taxon>
        <taxon>Dothideomycetes</taxon>
        <taxon>Pleosporomycetidae</taxon>
        <taxon>Pleosporales</taxon>
        <taxon>Pleosporineae</taxon>
        <taxon>Pleosporaceae</taxon>
        <taxon>Pyrenophora</taxon>
    </lineage>
</organism>
<dbReference type="STRING" id="426418.B2W1W8"/>
<feature type="region of interest" description="Disordered" evidence="1">
    <location>
        <begin position="74"/>
        <end position="102"/>
    </location>
</feature>
<protein>
    <recommendedName>
        <fullName evidence="4">DUF3505 multi-domain protein</fullName>
    </recommendedName>
</protein>
<reference evidence="3" key="1">
    <citation type="journal article" date="2013" name="G3 (Bethesda)">
        <title>Comparative genomics of a plant-pathogenic fungus, Pyrenophora tritici-repentis, reveals transduplication and the impact of repeat elements on pathogenicity and population divergence.</title>
        <authorList>
            <person name="Manning V.A."/>
            <person name="Pandelova I."/>
            <person name="Dhillon B."/>
            <person name="Wilhelm L.J."/>
            <person name="Goodwin S.B."/>
            <person name="Berlin A.M."/>
            <person name="Figueroa M."/>
            <person name="Freitag M."/>
            <person name="Hane J.K."/>
            <person name="Henrissat B."/>
            <person name="Holman W.H."/>
            <person name="Kodira C.D."/>
            <person name="Martin J."/>
            <person name="Oliver R.P."/>
            <person name="Robbertse B."/>
            <person name="Schackwitz W."/>
            <person name="Schwartz D.C."/>
            <person name="Spatafora J.W."/>
            <person name="Turgeon B.G."/>
            <person name="Yandava C."/>
            <person name="Young S."/>
            <person name="Zhou S."/>
            <person name="Zeng Q."/>
            <person name="Grigoriev I.V."/>
            <person name="Ma L.-J."/>
            <person name="Ciuffetti L.M."/>
        </authorList>
    </citation>
    <scope>NUCLEOTIDE SEQUENCE [LARGE SCALE GENOMIC DNA]</scope>
    <source>
        <strain evidence="3">Pt-1C-BFP</strain>
    </source>
</reference>
<name>B2W1W8_PYRTR</name>
<evidence type="ECO:0000313" key="3">
    <source>
        <dbReference type="Proteomes" id="UP000001471"/>
    </source>
</evidence>
<dbReference type="HOGENOM" id="CLU_568743_0_0_1"/>
<evidence type="ECO:0008006" key="4">
    <source>
        <dbReference type="Google" id="ProtNLM"/>
    </source>
</evidence>